<organism evidence="2">
    <name type="scientific">bioreactor metagenome</name>
    <dbReference type="NCBI Taxonomy" id="1076179"/>
    <lineage>
        <taxon>unclassified sequences</taxon>
        <taxon>metagenomes</taxon>
        <taxon>ecological metagenomes</taxon>
    </lineage>
</organism>
<evidence type="ECO:0000256" key="1">
    <source>
        <dbReference type="SAM" id="MobiDB-lite"/>
    </source>
</evidence>
<feature type="compositionally biased region" description="Basic residues" evidence="1">
    <location>
        <begin position="1"/>
        <end position="12"/>
    </location>
</feature>
<reference evidence="2" key="1">
    <citation type="submission" date="2019-08" db="EMBL/GenBank/DDBJ databases">
        <authorList>
            <person name="Kucharzyk K."/>
            <person name="Murdoch R.W."/>
            <person name="Higgins S."/>
            <person name="Loffler F."/>
        </authorList>
    </citation>
    <scope>NUCLEOTIDE SEQUENCE</scope>
</reference>
<protein>
    <submittedName>
        <fullName evidence="2">Uncharacterized protein</fullName>
    </submittedName>
</protein>
<gene>
    <name evidence="2" type="ORF">SDC9_109547</name>
</gene>
<feature type="compositionally biased region" description="Basic and acidic residues" evidence="1">
    <location>
        <begin position="13"/>
        <end position="23"/>
    </location>
</feature>
<dbReference type="AlphaFoldDB" id="A0A645BB34"/>
<proteinExistence type="predicted"/>
<dbReference type="EMBL" id="VSSQ01018987">
    <property type="protein sequence ID" value="MPM62670.1"/>
    <property type="molecule type" value="Genomic_DNA"/>
</dbReference>
<feature type="region of interest" description="Disordered" evidence="1">
    <location>
        <begin position="1"/>
        <end position="23"/>
    </location>
</feature>
<sequence>MLGRRKHGHIHANFRENGDSRKQLDTRYGHDQFILGTELFSKTKNKGIQLSPAKRKIVQVAADNLQLFSLFGVHHAIHSFLNDLDRGFRPAIDKRSHIKGAA</sequence>
<name>A0A645BB34_9ZZZZ</name>
<comment type="caution">
    <text evidence="2">The sequence shown here is derived from an EMBL/GenBank/DDBJ whole genome shotgun (WGS) entry which is preliminary data.</text>
</comment>
<accession>A0A645BB34</accession>
<evidence type="ECO:0000313" key="2">
    <source>
        <dbReference type="EMBL" id="MPM62670.1"/>
    </source>
</evidence>